<keyword evidence="4" id="KW-0067">ATP-binding</keyword>
<reference evidence="7 8" key="1">
    <citation type="submission" date="2024-02" db="EMBL/GenBank/DDBJ databases">
        <authorList>
            <person name="Chen Y."/>
            <person name="Shah S."/>
            <person name="Dougan E. K."/>
            <person name="Thang M."/>
            <person name="Chan C."/>
        </authorList>
    </citation>
    <scope>NUCLEOTIDE SEQUENCE [LARGE SCALE GENOMIC DNA]</scope>
</reference>
<dbReference type="InterPro" id="IPR022414">
    <property type="entry name" value="ATP-guanido_PTrfase_cat"/>
</dbReference>
<protein>
    <recommendedName>
        <fullName evidence="6">Phosphagen kinase C-terminal domain-containing protein</fullName>
    </recommendedName>
</protein>
<comment type="caution">
    <text evidence="7">The sequence shown here is derived from an EMBL/GenBank/DDBJ whole genome shotgun (WGS) entry which is preliminary data.</text>
</comment>
<keyword evidence="1" id="KW-0808">Transferase</keyword>
<dbReference type="Gene3D" id="3.30.590.10">
    <property type="entry name" value="Glutamine synthetase/guanido kinase, catalytic domain"/>
    <property type="match status" value="1"/>
</dbReference>
<dbReference type="Proteomes" id="UP001642484">
    <property type="component" value="Unassembled WGS sequence"/>
</dbReference>
<accession>A0ABP0NFJ1</accession>
<dbReference type="GO" id="GO:0016301">
    <property type="term" value="F:kinase activity"/>
    <property type="evidence" value="ECO:0007669"/>
    <property type="project" value="UniProtKB-KW"/>
</dbReference>
<evidence type="ECO:0000313" key="8">
    <source>
        <dbReference type="Proteomes" id="UP001642484"/>
    </source>
</evidence>
<evidence type="ECO:0000256" key="4">
    <source>
        <dbReference type="ARBA" id="ARBA00022840"/>
    </source>
</evidence>
<sequence length="363" mass="39670">MEVVVQAASEVPHGCFVAVRIGEHLKQRRFNKSSATYNFPVPEEKAKARLDVYQLVGTCSVPVDPATPETTEVSVIGSDPNSEVVKLRVSTASKEVKPEEAQKQRQEIEAETKDAAVGYLSKHGIEQKLTECLRTVLRMKPEDPIEFMCKFLSGGTFVPEAPSAETKQGPPKETKPAPEGRQNDPPKKDDFNEVQPVAQDAPVPFALRPSVGTWLMPRKDQESNEAGSWVSAPNSSFNLKGLGHTSIECCEVERLLTKALLEMDGELQGDYYALGSHPLKPGGLSASEKDSLGSKKLLFEAKDIAGRGIYVTEKEDLALWINAEKHLQILVHQSAKSLLPQKIDMVVSALSGPLIQDGYTLSP</sequence>
<feature type="region of interest" description="Disordered" evidence="5">
    <location>
        <begin position="159"/>
        <end position="202"/>
    </location>
</feature>
<dbReference type="Pfam" id="PF00217">
    <property type="entry name" value="ATP-gua_Ptrans"/>
    <property type="match status" value="1"/>
</dbReference>
<gene>
    <name evidence="7" type="ORF">CCMP2556_LOCUS30087</name>
</gene>
<evidence type="ECO:0000256" key="1">
    <source>
        <dbReference type="ARBA" id="ARBA00022679"/>
    </source>
</evidence>
<dbReference type="EMBL" id="CAXAMN010021585">
    <property type="protein sequence ID" value="CAK9061164.1"/>
    <property type="molecule type" value="Genomic_DNA"/>
</dbReference>
<keyword evidence="2" id="KW-0547">Nucleotide-binding</keyword>
<evidence type="ECO:0000256" key="3">
    <source>
        <dbReference type="ARBA" id="ARBA00022777"/>
    </source>
</evidence>
<evidence type="ECO:0000256" key="5">
    <source>
        <dbReference type="SAM" id="MobiDB-lite"/>
    </source>
</evidence>
<dbReference type="InterPro" id="IPR014746">
    <property type="entry name" value="Gln_synth/guanido_kin_cat_dom"/>
</dbReference>
<keyword evidence="8" id="KW-1185">Reference proteome</keyword>
<evidence type="ECO:0000259" key="6">
    <source>
        <dbReference type="Pfam" id="PF00217"/>
    </source>
</evidence>
<feature type="compositionally biased region" description="Basic and acidic residues" evidence="5">
    <location>
        <begin position="170"/>
        <end position="191"/>
    </location>
</feature>
<organism evidence="7 8">
    <name type="scientific">Durusdinium trenchii</name>
    <dbReference type="NCBI Taxonomy" id="1381693"/>
    <lineage>
        <taxon>Eukaryota</taxon>
        <taxon>Sar</taxon>
        <taxon>Alveolata</taxon>
        <taxon>Dinophyceae</taxon>
        <taxon>Suessiales</taxon>
        <taxon>Symbiodiniaceae</taxon>
        <taxon>Durusdinium</taxon>
    </lineage>
</organism>
<evidence type="ECO:0000256" key="2">
    <source>
        <dbReference type="ARBA" id="ARBA00022741"/>
    </source>
</evidence>
<name>A0ABP0NFJ1_9DINO</name>
<keyword evidence="3" id="KW-0418">Kinase</keyword>
<dbReference type="SUPFAM" id="SSF55931">
    <property type="entry name" value="Glutamine synthetase/guanido kinase"/>
    <property type="match status" value="1"/>
</dbReference>
<feature type="domain" description="Phosphagen kinase C-terminal" evidence="6">
    <location>
        <begin position="251"/>
        <end position="337"/>
    </location>
</feature>
<evidence type="ECO:0000313" key="7">
    <source>
        <dbReference type="EMBL" id="CAK9061164.1"/>
    </source>
</evidence>
<proteinExistence type="predicted"/>
<dbReference type="SUPFAM" id="SSF47391">
    <property type="entry name" value="Dimerization-anchoring domain of cAMP-dependent PK regulatory subunit"/>
    <property type="match status" value="1"/>
</dbReference>